<sequence>MESDGSRVHSLTPHKSQEPTAQCSSKISKLAAIISTETGKVEKYFQENGLPLPSFEAETFNDFHTLPPPIAKSRSEVIQATQELKNLMMGPGESVRWMAWDFMNTQSLQLINHFGIAKLVPLEGTIPLSELQSKTTLDATNLTRLLRHAITNRIFREPAPGAIAHTSASLLLAADAPLQAWVGFNTEDMYPASAHVLDALRAHPEATNPARTGFNYAFGTVDAEPMFATLGRDAARARRMGQAMTSLTSGEGYEISYLVGHCDLADVDAAGGTFVDVGGSHGFVCVDLARRWRNVRFVVQDLPATVASAPALDVLCGGGGGGGGGGDDDDDVQKQAAVAAAARISFMAHDFFTEQPVRGAAVYFFRWIMHNHSTPYAVRILRNLIPALEPGARIIINDICLGEPGTEEPWDERLMRGMDLAMMTLLNAQERDERQFRELFALASDGFVFKGVTRPQGCRMSIIEAVWKPDE</sequence>
<dbReference type="Pfam" id="PF00891">
    <property type="entry name" value="Methyltransf_2"/>
    <property type="match status" value="1"/>
</dbReference>
<evidence type="ECO:0000256" key="3">
    <source>
        <dbReference type="ARBA" id="ARBA00022691"/>
    </source>
</evidence>
<organism evidence="6 7">
    <name type="scientific">Eutypa lata (strain UCR-EL1)</name>
    <name type="common">Grapevine dieback disease fungus</name>
    <name type="synonym">Eutypa armeniacae</name>
    <dbReference type="NCBI Taxonomy" id="1287681"/>
    <lineage>
        <taxon>Eukaryota</taxon>
        <taxon>Fungi</taxon>
        <taxon>Dikarya</taxon>
        <taxon>Ascomycota</taxon>
        <taxon>Pezizomycotina</taxon>
        <taxon>Sordariomycetes</taxon>
        <taxon>Xylariomycetidae</taxon>
        <taxon>Xylariales</taxon>
        <taxon>Diatrypaceae</taxon>
        <taxon>Eutypa</taxon>
    </lineage>
</organism>
<dbReference type="eggNOG" id="KOG3178">
    <property type="taxonomic scope" value="Eukaryota"/>
</dbReference>
<protein>
    <submittedName>
        <fullName evidence="6">Putative o-methyltransferase-like protein</fullName>
    </submittedName>
</protein>
<dbReference type="KEGG" id="ela:UCREL1_3940"/>
<dbReference type="InterPro" id="IPR001077">
    <property type="entry name" value="COMT_C"/>
</dbReference>
<gene>
    <name evidence="6" type="ORF">UCREL1_3940</name>
</gene>
<dbReference type="GO" id="GO:0008171">
    <property type="term" value="F:O-methyltransferase activity"/>
    <property type="evidence" value="ECO:0007669"/>
    <property type="project" value="InterPro"/>
</dbReference>
<dbReference type="SUPFAM" id="SSF46785">
    <property type="entry name" value="Winged helix' DNA-binding domain"/>
    <property type="match status" value="1"/>
</dbReference>
<keyword evidence="3" id="KW-0949">S-adenosyl-L-methionine</keyword>
<dbReference type="OMA" id="SIIEAVW"/>
<evidence type="ECO:0000256" key="2">
    <source>
        <dbReference type="ARBA" id="ARBA00022679"/>
    </source>
</evidence>
<keyword evidence="1 6" id="KW-0489">Methyltransferase</keyword>
<dbReference type="InterPro" id="IPR036388">
    <property type="entry name" value="WH-like_DNA-bd_sf"/>
</dbReference>
<keyword evidence="7" id="KW-1185">Reference proteome</keyword>
<dbReference type="OrthoDB" id="1606438at2759"/>
<dbReference type="GO" id="GO:0032259">
    <property type="term" value="P:methylation"/>
    <property type="evidence" value="ECO:0007669"/>
    <property type="project" value="UniProtKB-KW"/>
</dbReference>
<evidence type="ECO:0000259" key="5">
    <source>
        <dbReference type="Pfam" id="PF00891"/>
    </source>
</evidence>
<dbReference type="Gene3D" id="3.40.50.150">
    <property type="entry name" value="Vaccinia Virus protein VP39"/>
    <property type="match status" value="1"/>
</dbReference>
<dbReference type="AlphaFoldDB" id="M7SXM8"/>
<evidence type="ECO:0000313" key="7">
    <source>
        <dbReference type="Proteomes" id="UP000012174"/>
    </source>
</evidence>
<keyword evidence="2 6" id="KW-0808">Transferase</keyword>
<dbReference type="InterPro" id="IPR029063">
    <property type="entry name" value="SAM-dependent_MTases_sf"/>
</dbReference>
<dbReference type="PROSITE" id="PS51683">
    <property type="entry name" value="SAM_OMT_II"/>
    <property type="match status" value="1"/>
</dbReference>
<dbReference type="SUPFAM" id="SSF53335">
    <property type="entry name" value="S-adenosyl-L-methionine-dependent methyltransferases"/>
    <property type="match status" value="1"/>
</dbReference>
<dbReference type="HOGENOM" id="CLU_005533_1_4_1"/>
<feature type="domain" description="O-methyltransferase C-terminal" evidence="5">
    <location>
        <begin position="337"/>
        <end position="443"/>
    </location>
</feature>
<reference evidence="7" key="1">
    <citation type="journal article" date="2013" name="Genome Announc.">
        <title>Draft genome sequence of the grapevine dieback fungus Eutypa lata UCR-EL1.</title>
        <authorList>
            <person name="Blanco-Ulate B."/>
            <person name="Rolshausen P.E."/>
            <person name="Cantu D."/>
        </authorList>
    </citation>
    <scope>NUCLEOTIDE SEQUENCE [LARGE SCALE GENOMIC DNA]</scope>
    <source>
        <strain evidence="7">UCR-EL1</strain>
    </source>
</reference>
<dbReference type="PANTHER" id="PTHR43712">
    <property type="entry name" value="PUTATIVE (AFU_ORTHOLOGUE AFUA_4G14580)-RELATED"/>
    <property type="match status" value="1"/>
</dbReference>
<name>M7SXM8_EUTLA</name>
<accession>M7SXM8</accession>
<dbReference type="Gene3D" id="1.10.10.10">
    <property type="entry name" value="Winged helix-like DNA-binding domain superfamily/Winged helix DNA-binding domain"/>
    <property type="match status" value="1"/>
</dbReference>
<dbReference type="EMBL" id="KB706139">
    <property type="protein sequence ID" value="EMR69042.1"/>
    <property type="molecule type" value="Genomic_DNA"/>
</dbReference>
<feature type="region of interest" description="Disordered" evidence="4">
    <location>
        <begin position="1"/>
        <end position="22"/>
    </location>
</feature>
<dbReference type="PANTHER" id="PTHR43712:SF16">
    <property type="entry name" value="O-METHYLTRANSFERASE ELCB"/>
    <property type="match status" value="1"/>
</dbReference>
<dbReference type="Proteomes" id="UP000012174">
    <property type="component" value="Unassembled WGS sequence"/>
</dbReference>
<evidence type="ECO:0000256" key="4">
    <source>
        <dbReference type="SAM" id="MobiDB-lite"/>
    </source>
</evidence>
<proteinExistence type="predicted"/>
<dbReference type="InterPro" id="IPR016461">
    <property type="entry name" value="COMT-like"/>
</dbReference>
<dbReference type="InterPro" id="IPR036390">
    <property type="entry name" value="WH_DNA-bd_sf"/>
</dbReference>
<evidence type="ECO:0000256" key="1">
    <source>
        <dbReference type="ARBA" id="ARBA00022603"/>
    </source>
</evidence>
<evidence type="ECO:0000313" key="6">
    <source>
        <dbReference type="EMBL" id="EMR69042.1"/>
    </source>
</evidence>